<feature type="transmembrane region" description="Helical" evidence="1">
    <location>
        <begin position="41"/>
        <end position="58"/>
    </location>
</feature>
<gene>
    <name evidence="2" type="ORF">ACIBP4_02475</name>
</gene>
<keyword evidence="1" id="KW-0472">Membrane</keyword>
<feature type="transmembrane region" description="Helical" evidence="1">
    <location>
        <begin position="7"/>
        <end position="29"/>
    </location>
</feature>
<keyword evidence="1" id="KW-0812">Transmembrane</keyword>
<reference evidence="2 3" key="1">
    <citation type="submission" date="2024-10" db="EMBL/GenBank/DDBJ databases">
        <title>The Natural Products Discovery Center: Release of the First 8490 Sequenced Strains for Exploring Actinobacteria Biosynthetic Diversity.</title>
        <authorList>
            <person name="Kalkreuter E."/>
            <person name="Kautsar S.A."/>
            <person name="Yang D."/>
            <person name="Bader C.D."/>
            <person name="Teijaro C.N."/>
            <person name="Fluegel L."/>
            <person name="Davis C.M."/>
            <person name="Simpson J.R."/>
            <person name="Lauterbach L."/>
            <person name="Steele A.D."/>
            <person name="Gui C."/>
            <person name="Meng S."/>
            <person name="Li G."/>
            <person name="Viehrig K."/>
            <person name="Ye F."/>
            <person name="Su P."/>
            <person name="Kiefer A.F."/>
            <person name="Nichols A."/>
            <person name="Cepeda A.J."/>
            <person name="Yan W."/>
            <person name="Fan B."/>
            <person name="Jiang Y."/>
            <person name="Adhikari A."/>
            <person name="Zheng C.-J."/>
            <person name="Schuster L."/>
            <person name="Cowan T.M."/>
            <person name="Smanski M.J."/>
            <person name="Chevrette M.G."/>
            <person name="De Carvalho L.P.S."/>
            <person name="Shen B."/>
        </authorList>
    </citation>
    <scope>NUCLEOTIDE SEQUENCE [LARGE SCALE GENOMIC DNA]</scope>
    <source>
        <strain evidence="2 3">NPDC049845</strain>
    </source>
</reference>
<protein>
    <submittedName>
        <fullName evidence="2">Uncharacterized protein</fullName>
    </submittedName>
</protein>
<sequence length="67" mass="7317">MRRLAGVAVMLFGVFSLFGGLFVPIWVILRDPRVVPAPESWLAIWIIAVGLLIAVWPTRRRSAGSGG</sequence>
<evidence type="ECO:0000256" key="1">
    <source>
        <dbReference type="SAM" id="Phobius"/>
    </source>
</evidence>
<comment type="caution">
    <text evidence="2">The sequence shown here is derived from an EMBL/GenBank/DDBJ whole genome shotgun (WGS) entry which is preliminary data.</text>
</comment>
<evidence type="ECO:0000313" key="2">
    <source>
        <dbReference type="EMBL" id="MFI7261161.1"/>
    </source>
</evidence>
<organism evidence="2 3">
    <name type="scientific">Micromonospora maritima</name>
    <dbReference type="NCBI Taxonomy" id="986711"/>
    <lineage>
        <taxon>Bacteria</taxon>
        <taxon>Bacillati</taxon>
        <taxon>Actinomycetota</taxon>
        <taxon>Actinomycetes</taxon>
        <taxon>Micromonosporales</taxon>
        <taxon>Micromonosporaceae</taxon>
        <taxon>Micromonospora</taxon>
    </lineage>
</organism>
<proteinExistence type="predicted"/>
<dbReference type="Proteomes" id="UP001612812">
    <property type="component" value="Unassembled WGS sequence"/>
</dbReference>
<dbReference type="RefSeq" id="WP_396825685.1">
    <property type="nucleotide sequence ID" value="NZ_JBITLE010000001.1"/>
</dbReference>
<evidence type="ECO:0000313" key="3">
    <source>
        <dbReference type="Proteomes" id="UP001612812"/>
    </source>
</evidence>
<accession>A0ABW7ZE83</accession>
<dbReference type="EMBL" id="JBITLE010000001">
    <property type="protein sequence ID" value="MFI7261161.1"/>
    <property type="molecule type" value="Genomic_DNA"/>
</dbReference>
<name>A0ABW7ZE83_9ACTN</name>
<keyword evidence="1" id="KW-1133">Transmembrane helix</keyword>
<keyword evidence="3" id="KW-1185">Reference proteome</keyword>